<feature type="signal peptide" evidence="12">
    <location>
        <begin position="1"/>
        <end position="23"/>
    </location>
</feature>
<sequence length="741" mass="80788">MKSFSFALTGLSAALFLVAGTRAAPLSNGTVGGGTAGNGTLGGSCPAVEKTDENSYFSVVGVQGTGVHVRQELRELEKDAETWNLFVQAFARFQAMDQTDKVSYFQVASIHGAPFGEWDGVKGDGMMGYCPHGSNVFLSWHRPYLALFEQVLQRKAVEVASEYPVGDAQKNALSIAERIRLPYWDWALNPSNGTDGVMPTSLRRESVTVTFPNGTEGEIRNPLFAYNFHPLKYDDFSALAEFEFKYWNTTMRLPDNGTSITASSRNDLANERATAAQPDNRDSLYQLMTTYQSFNEWASSAGGSEIGSVEVLHNNFHNMFGMGNMGILEVSAYDPVFWFHHCQMDRLMAIYQYRYPDTYVEAASQWKATYTWEVGSTQNATTPLNPFHMNARGDVWTSNFVRNWTSFGYTYPELASNPSNTSLTETINKLYRSETQGLDSGNSTDGYQTGATNTTAQATDWNCQVRMPADIQVSYSVRGFLGEPDADPTKWATDPNYIGQVASTSSPRMTSNITLTSTIRLTSKLYEKYQSGDLKSLDDATVSAYLEKNFHWRIQALDYTEIPRSSPPPGLSVTVFNVEIEIPKNDTDVPKWTGKKDFKPEIKAGPCRGICISLGEPRSDDAGYDGGGHRNAWTGGSGAGQYVAEWGGGDADRDHRGDCHRGGGASGVECGQSESEYHSGGDFHPGDDARGDGDAGCGGEGRGGYFGEREEGHEGCDGCAGGDGLLAGAYGLSGGGLRRWV</sequence>
<comment type="catalytic activity">
    <reaction evidence="9">
        <text>2 L-dopa + O2 = 2 L-dopaquinone + 2 H2O</text>
        <dbReference type="Rhea" id="RHEA:34287"/>
        <dbReference type="ChEBI" id="CHEBI:15377"/>
        <dbReference type="ChEBI" id="CHEBI:15379"/>
        <dbReference type="ChEBI" id="CHEBI:57504"/>
        <dbReference type="ChEBI" id="CHEBI:57924"/>
        <dbReference type="EC" id="1.14.18.1"/>
    </reaction>
</comment>
<comment type="catalytic activity">
    <reaction evidence="10">
        <text>L-tyrosine + O2 = L-dopaquinone + H2O</text>
        <dbReference type="Rhea" id="RHEA:18117"/>
        <dbReference type="ChEBI" id="CHEBI:15377"/>
        <dbReference type="ChEBI" id="CHEBI:15379"/>
        <dbReference type="ChEBI" id="CHEBI:57924"/>
        <dbReference type="ChEBI" id="CHEBI:58315"/>
        <dbReference type="EC" id="1.14.18.1"/>
    </reaction>
</comment>
<dbReference type="GO" id="GO:0042438">
    <property type="term" value="P:melanin biosynthetic process"/>
    <property type="evidence" value="ECO:0007669"/>
    <property type="project" value="UniProtKB-KW"/>
</dbReference>
<dbReference type="AlphaFoldDB" id="A0AAN6RJL1"/>
<dbReference type="GO" id="GO:0004503">
    <property type="term" value="F:tyrosinase activity"/>
    <property type="evidence" value="ECO:0007669"/>
    <property type="project" value="UniProtKB-EC"/>
</dbReference>
<dbReference type="Gene3D" id="1.10.1280.10">
    <property type="entry name" value="Di-copper center containing domain from catechol oxidase"/>
    <property type="match status" value="1"/>
</dbReference>
<dbReference type="Proteomes" id="UP001280581">
    <property type="component" value="Unassembled WGS sequence"/>
</dbReference>
<comment type="caution">
    <text evidence="15">The sequence shown here is derived from an EMBL/GenBank/DDBJ whole genome shotgun (WGS) entry which is preliminary data.</text>
</comment>
<dbReference type="Pfam" id="PF00264">
    <property type="entry name" value="Tyrosinase"/>
    <property type="match status" value="1"/>
</dbReference>
<evidence type="ECO:0000256" key="4">
    <source>
        <dbReference type="ARBA" id="ARBA00022723"/>
    </source>
</evidence>
<keyword evidence="8" id="KW-0470">Melanin biosynthesis</keyword>
<feature type="compositionally biased region" description="Basic and acidic residues" evidence="11">
    <location>
        <begin position="675"/>
        <end position="693"/>
    </location>
</feature>
<dbReference type="EMBL" id="WVTA01000005">
    <property type="protein sequence ID" value="KAK3210349.1"/>
    <property type="molecule type" value="Genomic_DNA"/>
</dbReference>
<dbReference type="PRINTS" id="PR00092">
    <property type="entry name" value="TYROSINASE"/>
</dbReference>
<dbReference type="InterPro" id="IPR008922">
    <property type="entry name" value="Di-copper_centre_dom_sf"/>
</dbReference>
<keyword evidence="5" id="KW-0560">Oxidoreductase</keyword>
<evidence type="ECO:0000256" key="1">
    <source>
        <dbReference type="ARBA" id="ARBA00001973"/>
    </source>
</evidence>
<feature type="domain" description="Tyrosinase copper-binding" evidence="13">
    <location>
        <begin position="132"/>
        <end position="149"/>
    </location>
</feature>
<keyword evidence="4" id="KW-0479">Metal-binding</keyword>
<keyword evidence="6" id="KW-0186">Copper</keyword>
<gene>
    <name evidence="15" type="ORF">GRF29_44g2476585</name>
</gene>
<dbReference type="InterPro" id="IPR041640">
    <property type="entry name" value="Tyrosinase_C"/>
</dbReference>
<dbReference type="GO" id="GO:0046872">
    <property type="term" value="F:metal ion binding"/>
    <property type="evidence" value="ECO:0007669"/>
    <property type="project" value="UniProtKB-KW"/>
</dbReference>
<evidence type="ECO:0000256" key="2">
    <source>
        <dbReference type="ARBA" id="ARBA00009928"/>
    </source>
</evidence>
<feature type="region of interest" description="Disordered" evidence="11">
    <location>
        <begin position="655"/>
        <end position="696"/>
    </location>
</feature>
<evidence type="ECO:0000313" key="16">
    <source>
        <dbReference type="Proteomes" id="UP001280581"/>
    </source>
</evidence>
<dbReference type="InterPro" id="IPR050316">
    <property type="entry name" value="Tyrosinase/Hemocyanin"/>
</dbReference>
<evidence type="ECO:0000256" key="5">
    <source>
        <dbReference type="ARBA" id="ARBA00023002"/>
    </source>
</evidence>
<dbReference type="PANTHER" id="PTHR11474:SF76">
    <property type="entry name" value="SHKT DOMAIN-CONTAINING PROTEIN"/>
    <property type="match status" value="1"/>
</dbReference>
<dbReference type="SUPFAM" id="SSF48056">
    <property type="entry name" value="Di-copper centre-containing domain"/>
    <property type="match status" value="1"/>
</dbReference>
<comment type="similarity">
    <text evidence="2">Belongs to the tyrosinase family.</text>
</comment>
<reference evidence="15 16" key="1">
    <citation type="submission" date="2021-02" db="EMBL/GenBank/DDBJ databases">
        <title>Genome assembly of Pseudopithomyces chartarum.</title>
        <authorList>
            <person name="Jauregui R."/>
            <person name="Singh J."/>
            <person name="Voisey C."/>
        </authorList>
    </citation>
    <scope>NUCLEOTIDE SEQUENCE [LARGE SCALE GENOMIC DNA]</scope>
    <source>
        <strain evidence="15 16">AGR01</strain>
    </source>
</reference>
<evidence type="ECO:0000256" key="11">
    <source>
        <dbReference type="SAM" id="MobiDB-lite"/>
    </source>
</evidence>
<protein>
    <recommendedName>
        <fullName evidence="3">tyrosinase</fullName>
        <ecNumber evidence="3">1.14.18.1</ecNumber>
    </recommendedName>
</protein>
<evidence type="ECO:0000259" key="13">
    <source>
        <dbReference type="PROSITE" id="PS00497"/>
    </source>
</evidence>
<evidence type="ECO:0000256" key="12">
    <source>
        <dbReference type="SAM" id="SignalP"/>
    </source>
</evidence>
<evidence type="ECO:0000259" key="14">
    <source>
        <dbReference type="PROSITE" id="PS00498"/>
    </source>
</evidence>
<evidence type="ECO:0000256" key="7">
    <source>
        <dbReference type="ARBA" id="ARBA00023033"/>
    </source>
</evidence>
<accession>A0AAN6RJL1</accession>
<keyword evidence="7" id="KW-0503">Monooxygenase</keyword>
<keyword evidence="12" id="KW-0732">Signal</keyword>
<evidence type="ECO:0000256" key="10">
    <source>
        <dbReference type="ARBA" id="ARBA00048881"/>
    </source>
</evidence>
<evidence type="ECO:0000256" key="6">
    <source>
        <dbReference type="ARBA" id="ARBA00023008"/>
    </source>
</evidence>
<organism evidence="15 16">
    <name type="scientific">Pseudopithomyces chartarum</name>
    <dbReference type="NCBI Taxonomy" id="1892770"/>
    <lineage>
        <taxon>Eukaryota</taxon>
        <taxon>Fungi</taxon>
        <taxon>Dikarya</taxon>
        <taxon>Ascomycota</taxon>
        <taxon>Pezizomycotina</taxon>
        <taxon>Dothideomycetes</taxon>
        <taxon>Pleosporomycetidae</taxon>
        <taxon>Pleosporales</taxon>
        <taxon>Massarineae</taxon>
        <taxon>Didymosphaeriaceae</taxon>
        <taxon>Pseudopithomyces</taxon>
    </lineage>
</organism>
<evidence type="ECO:0000256" key="8">
    <source>
        <dbReference type="ARBA" id="ARBA00023101"/>
    </source>
</evidence>
<evidence type="ECO:0000313" key="15">
    <source>
        <dbReference type="EMBL" id="KAK3210349.1"/>
    </source>
</evidence>
<dbReference type="Pfam" id="PF18132">
    <property type="entry name" value="Tyrosinase_C"/>
    <property type="match status" value="1"/>
</dbReference>
<feature type="domain" description="Tyrosinase copper-binding" evidence="14">
    <location>
        <begin position="334"/>
        <end position="345"/>
    </location>
</feature>
<dbReference type="PROSITE" id="PS00497">
    <property type="entry name" value="TYROSINASE_1"/>
    <property type="match status" value="1"/>
</dbReference>
<keyword evidence="16" id="KW-1185">Reference proteome</keyword>
<name>A0AAN6RJL1_9PLEO</name>
<dbReference type="EC" id="1.14.18.1" evidence="3"/>
<feature type="chain" id="PRO_5042866726" description="tyrosinase" evidence="12">
    <location>
        <begin position="24"/>
        <end position="741"/>
    </location>
</feature>
<comment type="cofactor">
    <cofactor evidence="1">
        <name>Cu(2+)</name>
        <dbReference type="ChEBI" id="CHEBI:29036"/>
    </cofactor>
</comment>
<evidence type="ECO:0000256" key="3">
    <source>
        <dbReference type="ARBA" id="ARBA00011906"/>
    </source>
</evidence>
<proteinExistence type="inferred from homology"/>
<dbReference type="InterPro" id="IPR002227">
    <property type="entry name" value="Tyrosinase_Cu-bd"/>
</dbReference>
<dbReference type="PANTHER" id="PTHR11474">
    <property type="entry name" value="TYROSINASE FAMILY MEMBER"/>
    <property type="match status" value="1"/>
</dbReference>
<evidence type="ECO:0000256" key="9">
    <source>
        <dbReference type="ARBA" id="ARBA00048233"/>
    </source>
</evidence>
<dbReference type="PROSITE" id="PS00498">
    <property type="entry name" value="TYROSINASE_2"/>
    <property type="match status" value="1"/>
</dbReference>